<reference evidence="2 3" key="1">
    <citation type="journal article" date="2015" name="Genome Announc.">
        <title>Thirty-Two Complete Genome Assemblies of Nine Yersinia Species, Including Y. pestis, Y. pseudotuberculosis, and Y. enterocolitica.</title>
        <authorList>
            <person name="Johnson S.L."/>
            <person name="Daligault H.E."/>
            <person name="Davenport K.W."/>
            <person name="Jaissle J."/>
            <person name="Frey K.G."/>
            <person name="Ladner J.T."/>
            <person name="Broomall S.M."/>
            <person name="Bishop-Lilly K.A."/>
            <person name="Bruce D.C."/>
            <person name="Coyne S.R."/>
            <person name="Gibbons H.S."/>
            <person name="Lo C.C."/>
            <person name="Munk A.C."/>
            <person name="Rosenzweig C.N."/>
            <person name="Koroleva G.I."/>
            <person name="Palacios G.F."/>
            <person name="Redden C.L."/>
            <person name="Xu Y."/>
            <person name="Minogue T.D."/>
            <person name="Chain P.S."/>
        </authorList>
    </citation>
    <scope>NUCLEOTIDE SEQUENCE [LARGE SCALE GENOMIC DNA]</scope>
    <source>
        <strain evidence="2 3">Y231</strain>
    </source>
</reference>
<protein>
    <submittedName>
        <fullName evidence="2">Arc-like DNA binding domain protein</fullName>
    </submittedName>
</protein>
<dbReference type="Gene3D" id="1.10.1220.10">
    <property type="entry name" value="Met repressor-like"/>
    <property type="match status" value="1"/>
</dbReference>
<dbReference type="InterPro" id="IPR010985">
    <property type="entry name" value="Ribbon_hlx_hlx"/>
</dbReference>
<name>A0ABM5SR67_9GAMM</name>
<organism evidence="2 3">
    <name type="scientific">Yersinia rochesterensis</name>
    <dbReference type="NCBI Taxonomy" id="1604335"/>
    <lineage>
        <taxon>Bacteria</taxon>
        <taxon>Pseudomonadati</taxon>
        <taxon>Pseudomonadota</taxon>
        <taxon>Gammaproteobacteria</taxon>
        <taxon>Enterobacterales</taxon>
        <taxon>Yersiniaceae</taxon>
        <taxon>Yersinia</taxon>
    </lineage>
</organism>
<evidence type="ECO:0000313" key="2">
    <source>
        <dbReference type="EMBL" id="AJJ36959.1"/>
    </source>
</evidence>
<sequence length="111" mass="12808">MVSVMAEKQVKDYEKFVVRFPDGMRDAIAERAKANGRSMNSEIVQILEDSLEIEKEVSSARKAKESGEPMPDFYEKLYSRLEGEFLEKLQESIVTKLREMKDEDLSNKNPT</sequence>
<keyword evidence="3" id="KW-1185">Reference proteome</keyword>
<dbReference type="EMBL" id="CP009997">
    <property type="protein sequence ID" value="AJJ36959.1"/>
    <property type="molecule type" value="Genomic_DNA"/>
</dbReference>
<dbReference type="Proteomes" id="UP000031883">
    <property type="component" value="Chromosome"/>
</dbReference>
<dbReference type="Pfam" id="PF03869">
    <property type="entry name" value="Arc"/>
    <property type="match status" value="1"/>
</dbReference>
<proteinExistence type="predicted"/>
<dbReference type="InterPro" id="IPR005569">
    <property type="entry name" value="Arc_DNA-bd_dom"/>
</dbReference>
<gene>
    <name evidence="2" type="ORF">CH54_3833</name>
</gene>
<evidence type="ECO:0000259" key="1">
    <source>
        <dbReference type="Pfam" id="PF03869"/>
    </source>
</evidence>
<dbReference type="SUPFAM" id="SSF47598">
    <property type="entry name" value="Ribbon-helix-helix"/>
    <property type="match status" value="1"/>
</dbReference>
<evidence type="ECO:0000313" key="3">
    <source>
        <dbReference type="Proteomes" id="UP000031883"/>
    </source>
</evidence>
<feature type="domain" description="Arc-like DNA binding" evidence="1">
    <location>
        <begin position="12"/>
        <end position="55"/>
    </location>
</feature>
<dbReference type="InterPro" id="IPR013321">
    <property type="entry name" value="Arc_rbn_hlx_hlx"/>
</dbReference>
<accession>A0ABM5SR67</accession>